<proteinExistence type="predicted"/>
<dbReference type="Gene3D" id="1.10.238.160">
    <property type="match status" value="1"/>
</dbReference>
<comment type="caution">
    <text evidence="1">The sequence shown here is derived from an EMBL/GenBank/DDBJ whole genome shotgun (WGS) entry which is preliminary data.</text>
</comment>
<evidence type="ECO:0000313" key="2">
    <source>
        <dbReference type="Proteomes" id="UP001195624"/>
    </source>
</evidence>
<dbReference type="InterPro" id="IPR052931">
    <property type="entry name" value="Prophage_regulatory_activator"/>
</dbReference>
<evidence type="ECO:0000313" key="1">
    <source>
        <dbReference type="EMBL" id="MBP2167952.1"/>
    </source>
</evidence>
<dbReference type="PANTHER" id="PTHR36154:SF1">
    <property type="entry name" value="DNA-BINDING TRANSCRIPTIONAL ACTIVATOR ALPA"/>
    <property type="match status" value="1"/>
</dbReference>
<accession>A0ABS4P5N1</accession>
<dbReference type="EMBL" id="JAGGMQ010000001">
    <property type="protein sequence ID" value="MBP2167952.1"/>
    <property type="molecule type" value="Genomic_DNA"/>
</dbReference>
<protein>
    <submittedName>
        <fullName evidence="1">Prophage regulatory protein</fullName>
    </submittedName>
</protein>
<gene>
    <name evidence="1" type="ORF">J2125_001144</name>
</gene>
<dbReference type="Proteomes" id="UP001195624">
    <property type="component" value="Unassembled WGS sequence"/>
</dbReference>
<dbReference type="InterPro" id="IPR010260">
    <property type="entry name" value="AlpA"/>
</dbReference>
<organism evidence="1 2">
    <name type="scientific">Winslowiella toletana</name>
    <dbReference type="NCBI Taxonomy" id="92490"/>
    <lineage>
        <taxon>Bacteria</taxon>
        <taxon>Pseudomonadati</taxon>
        <taxon>Pseudomonadota</taxon>
        <taxon>Gammaproteobacteria</taxon>
        <taxon>Enterobacterales</taxon>
        <taxon>Erwiniaceae</taxon>
        <taxon>Winslowiella</taxon>
    </lineage>
</organism>
<dbReference type="Pfam" id="PF05930">
    <property type="entry name" value="Phage_AlpA"/>
    <property type="match status" value="1"/>
</dbReference>
<name>A0ABS4P5N1_9GAMM</name>
<dbReference type="RefSeq" id="WP_017803119.1">
    <property type="nucleotide sequence ID" value="NZ_JAGGMQ010000001.1"/>
</dbReference>
<keyword evidence="2" id="KW-1185">Reference proteome</keyword>
<reference evidence="1 2" key="1">
    <citation type="submission" date="2021-03" db="EMBL/GenBank/DDBJ databases">
        <authorList>
            <person name="D'Agostino P."/>
            <person name="Huntemann M."/>
            <person name="Clum A."/>
            <person name="Spunde A."/>
            <person name="Palaniappan K."/>
            <person name="Ritter S."/>
            <person name="Mikhailova N."/>
            <person name="Chen I.-M."/>
            <person name="Stamatis D."/>
            <person name="Reddy T."/>
            <person name="O'Malley R."/>
            <person name="Daum C."/>
            <person name="Shapiro N."/>
            <person name="Ivanova N."/>
            <person name="Kyrpides N."/>
            <person name="Woyke T."/>
        </authorList>
    </citation>
    <scope>NUCLEOTIDE SEQUENCE [LARGE SCALE GENOMIC DNA]</scope>
    <source>
        <strain evidence="1 2">WS4403</strain>
    </source>
</reference>
<dbReference type="PANTHER" id="PTHR36154">
    <property type="entry name" value="DNA-BINDING TRANSCRIPTIONAL ACTIVATOR ALPA"/>
    <property type="match status" value="1"/>
</dbReference>
<sequence>MDDCSLMRLPKVMQKTSLGRSYIYHLIKQGEFPQPVKVGPRSVAWVESEVNDWIANKITQRDGDR</sequence>
<reference evidence="2" key="2">
    <citation type="submission" date="2023-07" db="EMBL/GenBank/DDBJ databases">
        <title>Genome mining of underrepresented organisms for secondary metabolites.</title>
        <authorList>
            <person name="D'Agostino P.M."/>
        </authorList>
    </citation>
    <scope>NUCLEOTIDE SEQUENCE [LARGE SCALE GENOMIC DNA]</scope>
    <source>
        <strain evidence="2">WS4403</strain>
    </source>
</reference>